<evidence type="ECO:0000256" key="5">
    <source>
        <dbReference type="ARBA" id="ARBA00023136"/>
    </source>
</evidence>
<reference evidence="7 8" key="1">
    <citation type="journal article" date="2018" name="Environ. Microbiol.">
        <title>Novel energy conservation strategies and behaviour of Pelotomaculum schinkii driving syntrophic propionate catabolism.</title>
        <authorList>
            <person name="Hidalgo-Ahumada C.A.P."/>
            <person name="Nobu M.K."/>
            <person name="Narihiro T."/>
            <person name="Tamaki H."/>
            <person name="Liu W.T."/>
            <person name="Kamagata Y."/>
            <person name="Stams A.J.M."/>
            <person name="Imachi H."/>
            <person name="Sousa D.Z."/>
        </authorList>
    </citation>
    <scope>NUCLEOTIDE SEQUENCE [LARGE SCALE GENOMIC DNA]</scope>
    <source>
        <strain evidence="7 8">HH</strain>
    </source>
</reference>
<dbReference type="PANTHER" id="PTHR21716">
    <property type="entry name" value="TRANSMEMBRANE PROTEIN"/>
    <property type="match status" value="1"/>
</dbReference>
<feature type="transmembrane region" description="Helical" evidence="6">
    <location>
        <begin position="308"/>
        <end position="332"/>
    </location>
</feature>
<evidence type="ECO:0000256" key="1">
    <source>
        <dbReference type="ARBA" id="ARBA00004141"/>
    </source>
</evidence>
<dbReference type="GO" id="GO:0055085">
    <property type="term" value="P:transmembrane transport"/>
    <property type="evidence" value="ECO:0007669"/>
    <property type="project" value="TreeGrafter"/>
</dbReference>
<dbReference type="NCBIfam" id="TIGR02872">
    <property type="entry name" value="spore_ytvI"/>
    <property type="match status" value="1"/>
</dbReference>
<proteinExistence type="inferred from homology"/>
<dbReference type="GO" id="GO:0016020">
    <property type="term" value="C:membrane"/>
    <property type="evidence" value="ECO:0007669"/>
    <property type="project" value="UniProtKB-SubCell"/>
</dbReference>
<feature type="transmembrane region" description="Helical" evidence="6">
    <location>
        <begin position="58"/>
        <end position="81"/>
    </location>
</feature>
<keyword evidence="5 6" id="KW-0472">Membrane</keyword>
<feature type="transmembrane region" description="Helical" evidence="6">
    <location>
        <begin position="267"/>
        <end position="288"/>
    </location>
</feature>
<feature type="transmembrane region" description="Helical" evidence="6">
    <location>
        <begin position="238"/>
        <end position="260"/>
    </location>
</feature>
<accession>A0A4Y7RD42</accession>
<evidence type="ECO:0000256" key="4">
    <source>
        <dbReference type="ARBA" id="ARBA00022989"/>
    </source>
</evidence>
<comment type="subcellular location">
    <subcellularLocation>
        <location evidence="1">Membrane</location>
        <topology evidence="1">Multi-pass membrane protein</topology>
    </subcellularLocation>
</comment>
<gene>
    <name evidence="7" type="ORF">Psch_00268</name>
</gene>
<evidence type="ECO:0000256" key="6">
    <source>
        <dbReference type="SAM" id="Phobius"/>
    </source>
</evidence>
<feature type="transmembrane region" description="Helical" evidence="6">
    <location>
        <begin position="152"/>
        <end position="174"/>
    </location>
</feature>
<name>A0A4Y7RD42_9FIRM</name>
<dbReference type="InterPro" id="IPR002549">
    <property type="entry name" value="AI-2E-like"/>
</dbReference>
<feature type="transmembrane region" description="Helical" evidence="6">
    <location>
        <begin position="215"/>
        <end position="232"/>
    </location>
</feature>
<evidence type="ECO:0000313" key="7">
    <source>
        <dbReference type="EMBL" id="TEB06736.1"/>
    </source>
</evidence>
<protein>
    <submittedName>
        <fullName evidence="7">Pheromone autoinducer 2 transporter</fullName>
    </submittedName>
</protein>
<keyword evidence="3 6" id="KW-0812">Transmembrane</keyword>
<evidence type="ECO:0000256" key="2">
    <source>
        <dbReference type="ARBA" id="ARBA00009773"/>
    </source>
</evidence>
<organism evidence="7 8">
    <name type="scientific">Pelotomaculum schinkii</name>
    <dbReference type="NCBI Taxonomy" id="78350"/>
    <lineage>
        <taxon>Bacteria</taxon>
        <taxon>Bacillati</taxon>
        <taxon>Bacillota</taxon>
        <taxon>Clostridia</taxon>
        <taxon>Eubacteriales</taxon>
        <taxon>Desulfotomaculaceae</taxon>
        <taxon>Pelotomaculum</taxon>
    </lineage>
</organism>
<dbReference type="Proteomes" id="UP000298324">
    <property type="component" value="Unassembled WGS sequence"/>
</dbReference>
<comment type="similarity">
    <text evidence="2">Belongs to the autoinducer-2 exporter (AI-2E) (TC 2.A.86) family.</text>
</comment>
<keyword evidence="4 6" id="KW-1133">Transmembrane helix</keyword>
<dbReference type="Pfam" id="PF01594">
    <property type="entry name" value="AI-2E_transport"/>
    <property type="match status" value="1"/>
</dbReference>
<dbReference type="PANTHER" id="PTHR21716:SF68">
    <property type="entry name" value="TRANSPORT PROTEIN YTVI-RELATED"/>
    <property type="match status" value="1"/>
</dbReference>
<dbReference type="EMBL" id="QFGA01000001">
    <property type="protein sequence ID" value="TEB06736.1"/>
    <property type="molecule type" value="Genomic_DNA"/>
</dbReference>
<evidence type="ECO:0000313" key="8">
    <source>
        <dbReference type="Proteomes" id="UP000298324"/>
    </source>
</evidence>
<dbReference type="InterPro" id="IPR014227">
    <property type="entry name" value="YtvI-like"/>
</dbReference>
<dbReference type="RefSeq" id="WP_190238897.1">
    <property type="nucleotide sequence ID" value="NZ_QFGA01000001.1"/>
</dbReference>
<dbReference type="AlphaFoldDB" id="A0A4Y7RD42"/>
<evidence type="ECO:0000256" key="3">
    <source>
        <dbReference type="ARBA" id="ARBA00022692"/>
    </source>
</evidence>
<feature type="transmembrane region" description="Helical" evidence="6">
    <location>
        <begin position="5"/>
        <end position="22"/>
    </location>
</feature>
<sequence>MPKPILLIVYAAIVILVFMAAYVYVLPIFVPFIIALFFTALMEPLIRLIQRRSRMPRGFAVLLTMFVVFGGIGVVFSAIILKLVAELIQLSVSLPGVAAEISLYYQFFIDRVTAFYITLPPGVTSSLEQNISILTANLQSLITKSANSIIDFLSIVPGTFTIMLVSLLATYFLARDRQLIIGLLLRYIPAPWGEKTVAILQEITAAFIGYLRAQAVLVLITIVLSVTGLYLIGADYALTMGLLIGVFDMIPVLGPATIYVPWIIWSFVTGATAFGVKLTILYGLVLVVRQVLEAKIVSANLGLHPLETLLAMYAGLKTIGLAGLILGPIILIGGKAVMKAVRSPQR</sequence>
<keyword evidence="8" id="KW-1185">Reference proteome</keyword>
<comment type="caution">
    <text evidence="7">The sequence shown here is derived from an EMBL/GenBank/DDBJ whole genome shotgun (WGS) entry which is preliminary data.</text>
</comment>